<keyword evidence="3" id="KW-1133">Transmembrane helix</keyword>
<feature type="compositionally biased region" description="Basic and acidic residues" evidence="2">
    <location>
        <begin position="296"/>
        <end position="335"/>
    </location>
</feature>
<feature type="compositionally biased region" description="Basic and acidic residues" evidence="2">
    <location>
        <begin position="349"/>
        <end position="359"/>
    </location>
</feature>
<feature type="region of interest" description="Disordered" evidence="2">
    <location>
        <begin position="102"/>
        <end position="125"/>
    </location>
</feature>
<feature type="compositionally biased region" description="Polar residues" evidence="2">
    <location>
        <begin position="639"/>
        <end position="652"/>
    </location>
</feature>
<feature type="transmembrane region" description="Helical" evidence="3">
    <location>
        <begin position="28"/>
        <end position="49"/>
    </location>
</feature>
<evidence type="ECO:0000256" key="3">
    <source>
        <dbReference type="SAM" id="Phobius"/>
    </source>
</evidence>
<dbReference type="PANTHER" id="PTHR45751">
    <property type="entry name" value="COPINE FAMILY PROTEIN 1"/>
    <property type="match status" value="1"/>
</dbReference>
<feature type="compositionally biased region" description="Basic and acidic residues" evidence="2">
    <location>
        <begin position="577"/>
        <end position="614"/>
    </location>
</feature>
<feature type="compositionally biased region" description="Basic and acidic residues" evidence="2">
    <location>
        <begin position="878"/>
        <end position="887"/>
    </location>
</feature>
<evidence type="ECO:0000256" key="2">
    <source>
        <dbReference type="SAM" id="MobiDB-lite"/>
    </source>
</evidence>
<dbReference type="GO" id="GO:0005634">
    <property type="term" value="C:nucleus"/>
    <property type="evidence" value="ECO:0007669"/>
    <property type="project" value="TreeGrafter"/>
</dbReference>
<keyword evidence="5" id="KW-1185">Reference proteome</keyword>
<keyword evidence="3" id="KW-0472">Membrane</keyword>
<organism evidence="5 6">
    <name type="scientific">Ditylenchus dipsaci</name>
    <dbReference type="NCBI Taxonomy" id="166011"/>
    <lineage>
        <taxon>Eukaryota</taxon>
        <taxon>Metazoa</taxon>
        <taxon>Ecdysozoa</taxon>
        <taxon>Nematoda</taxon>
        <taxon>Chromadorea</taxon>
        <taxon>Rhabditida</taxon>
        <taxon>Tylenchina</taxon>
        <taxon>Tylenchomorpha</taxon>
        <taxon>Sphaerularioidea</taxon>
        <taxon>Anguinidae</taxon>
        <taxon>Anguininae</taxon>
        <taxon>Ditylenchus</taxon>
    </lineage>
</organism>
<accession>A0A915EK25</accession>
<evidence type="ECO:0000313" key="6">
    <source>
        <dbReference type="WBParaSite" id="jg6733"/>
    </source>
</evidence>
<dbReference type="InterPro" id="IPR036465">
    <property type="entry name" value="vWFA_dom_sf"/>
</dbReference>
<sequence length="1199" mass="135596">MVYSTELGYDPEEWEECPEPDHFLAFGFFTRIWLSVLTVVLSVMFFWMLESKKHWNNKPSDEEEVDERKLREKEVLRRNTLVDPFNSNPLADYWPQIVEETQRSRAASGNTTPRGPRRSSKKPLTAEEVAAMQVWERQLHEVAESRLRESQEHDSEDLRQVPDDWGNLLRDIQRLKVSECATPPSTPPQGAPSLEAHYRQMAHDLEQKLLKEIRDGESFKIDTPPNSVAADVQQRKLTEQLQQRYEEDINRAVQQLQKEHAEELGNSNLGQELRRKLESQIEGVVRQHSHGLNRQENVDRDAFRPRSNNEDVMTDHPKPREQGILDNNTKQKDDVIGGQENPHFSQMDQEYHETRDGKPTNKPSAAFYDEESVVQQHKKGSSSSDEGFVKVDREDADPIGPPQPVSKRIPSGHQSEEPELLLAPSNTLEEWGYQGSDSGGISNNSPGPRISIEIDDTTTADDIEFVSNGKGQAQSPGSRSSPYVEMLDIDDSQEALNSPQVVVIPDTLDNQYFKDLEKRQEVIDYSQPSNLDANEEEQVLKLLQEYELGASAMYSSKRPEEIALESPSGFDVVQLEQPKRPESELESRKVKDIHLMSSKSDDKSPYEDVDVKQKDGKVGAVETTGPLKKVVLSDETKKQSVNTQKSQKSPVLSRQMPVFEIEESYDEERQKVDEYEKKEQVFISDGALDEDPQRLVQAEIFLQDAMDFMETQQPRAVSSTGGFVMEEEMLESDKQPVPASAKALAFIKDKQGQSSEKDVQNASADPTSRLIKTNEVFEKPEPIFDDADDAVTYAPEIQSLEIPPDQLSENSLNLVENFSEHHELPATTQDTKQDAKIQPQMQDQSQKIQEKMLKRSSSPRMETSRTQAAPKAPMFLRQRNDGNKFDDISTSSISSSSRSMHKQSSLLSALGVTSTQEMLLKLPSLDALSDAMRRAGLESTNLIFGIDYTASNKYQGEHSFKGKSLHSIQNYGQENPYQQVIKIMGRTLAPFATSNGIPVYGFGDSTTGDWSVFALNGSEVEECSDLDEVLRVYNEVTPQVDLSGPTNFAPLIYKALSLCEKNQDYHILVIIADGQVTNERATRKAIVSACQFPLSIIVVGVGDGPWDMMKVFDESLPKRPWDNFHFVEFHELINERTQSEAGELDFAIHSLLEVPDQYEKIKQMGLLLNSKRLLCLRNHRLQQLLLCRNKTVSESQKSS</sequence>
<evidence type="ECO:0000313" key="5">
    <source>
        <dbReference type="Proteomes" id="UP000887574"/>
    </source>
</evidence>
<dbReference type="Pfam" id="PF07002">
    <property type="entry name" value="Copine"/>
    <property type="match status" value="1"/>
</dbReference>
<feature type="coiled-coil region" evidence="1">
    <location>
        <begin position="235"/>
        <end position="262"/>
    </location>
</feature>
<feature type="compositionally biased region" description="Low complexity" evidence="2">
    <location>
        <begin position="889"/>
        <end position="900"/>
    </location>
</feature>
<protein>
    <submittedName>
        <fullName evidence="6">VWFA domain-containing protein</fullName>
    </submittedName>
</protein>
<dbReference type="SMART" id="SM00327">
    <property type="entry name" value="VWA"/>
    <property type="match status" value="1"/>
</dbReference>
<proteinExistence type="predicted"/>
<dbReference type="WBParaSite" id="jg6733">
    <property type="protein sequence ID" value="jg6733"/>
    <property type="gene ID" value="jg6733"/>
</dbReference>
<name>A0A915EK25_9BILA</name>
<feature type="compositionally biased region" description="Polar residues" evidence="2">
    <location>
        <begin position="104"/>
        <end position="113"/>
    </location>
</feature>
<evidence type="ECO:0000256" key="1">
    <source>
        <dbReference type="SAM" id="Coils"/>
    </source>
</evidence>
<dbReference type="InterPro" id="IPR002035">
    <property type="entry name" value="VWF_A"/>
</dbReference>
<dbReference type="Proteomes" id="UP000887574">
    <property type="component" value="Unplaced"/>
</dbReference>
<dbReference type="GO" id="GO:0016567">
    <property type="term" value="P:protein ubiquitination"/>
    <property type="evidence" value="ECO:0007669"/>
    <property type="project" value="TreeGrafter"/>
</dbReference>
<dbReference type="SUPFAM" id="SSF53300">
    <property type="entry name" value="vWA-like"/>
    <property type="match status" value="1"/>
</dbReference>
<feature type="region of interest" description="Disordered" evidence="2">
    <location>
        <begin position="565"/>
        <end position="614"/>
    </location>
</feature>
<reference evidence="6" key="1">
    <citation type="submission" date="2022-11" db="UniProtKB">
        <authorList>
            <consortium name="WormBaseParasite"/>
        </authorList>
    </citation>
    <scope>IDENTIFICATION</scope>
</reference>
<dbReference type="InterPro" id="IPR010734">
    <property type="entry name" value="Copine_C"/>
</dbReference>
<keyword evidence="3" id="KW-0812">Transmembrane</keyword>
<feature type="compositionally biased region" description="Polar residues" evidence="2">
    <location>
        <begin position="435"/>
        <end position="446"/>
    </location>
</feature>
<feature type="domain" description="VWFA" evidence="4">
    <location>
        <begin position="939"/>
        <end position="1131"/>
    </location>
</feature>
<dbReference type="InterPro" id="IPR052079">
    <property type="entry name" value="E3_ligase/Copine_domain"/>
</dbReference>
<dbReference type="AlphaFoldDB" id="A0A915EK25"/>
<feature type="region of interest" description="Disordered" evidence="2">
    <location>
        <begin position="286"/>
        <end position="460"/>
    </location>
</feature>
<keyword evidence="1" id="KW-0175">Coiled coil</keyword>
<feature type="region of interest" description="Disordered" evidence="2">
    <location>
        <begin position="633"/>
        <end position="655"/>
    </location>
</feature>
<evidence type="ECO:0000259" key="4">
    <source>
        <dbReference type="SMART" id="SM00327"/>
    </source>
</evidence>
<feature type="region of interest" description="Disordered" evidence="2">
    <location>
        <begin position="878"/>
        <end position="900"/>
    </location>
</feature>
<dbReference type="PANTHER" id="PTHR45751:SF48">
    <property type="entry name" value="COPINE FAMILY PROTEIN 1"/>
    <property type="match status" value="1"/>
</dbReference>
<dbReference type="GO" id="GO:0004842">
    <property type="term" value="F:ubiquitin-protein transferase activity"/>
    <property type="evidence" value="ECO:0007669"/>
    <property type="project" value="TreeGrafter"/>
</dbReference>